<reference evidence="2 4" key="1">
    <citation type="journal article" date="2014" name="Genome Announc.">
        <title>Draft Genome Sequence of Streptomyces roseochromogenes subsp. oscitans DS 12.976, Producer of the Aminocoumarin Antibiotic Clorobiocin.</title>
        <authorList>
            <person name="Ruckert C."/>
            <person name="Kalinowski J."/>
            <person name="Heide L."/>
            <person name="Apel A.K."/>
        </authorList>
    </citation>
    <scope>NUCLEOTIDE SEQUENCE [LARGE SCALE GENOMIC DNA]</scope>
    <source>
        <strain evidence="2 4">DS 12.976</strain>
    </source>
</reference>
<name>V6JE71_STRRC</name>
<evidence type="ECO:0000259" key="1">
    <source>
        <dbReference type="Pfam" id="PF13401"/>
    </source>
</evidence>
<dbReference type="Gene3D" id="3.40.50.300">
    <property type="entry name" value="P-loop containing nucleotide triphosphate hydrolases"/>
    <property type="match status" value="1"/>
</dbReference>
<dbReference type="EMBL" id="AWQX01000396">
    <property type="protein sequence ID" value="EST18167.1"/>
    <property type="molecule type" value="Genomic_DNA"/>
</dbReference>
<comment type="caution">
    <text evidence="2">The sequence shown here is derived from an EMBL/GenBank/DDBJ whole genome shotgun (WGS) entry which is preliminary data.</text>
</comment>
<dbReference type="Pfam" id="PF13401">
    <property type="entry name" value="AAA_22"/>
    <property type="match status" value="1"/>
</dbReference>
<evidence type="ECO:0000313" key="4">
    <source>
        <dbReference type="Proteomes" id="UP000017984"/>
    </source>
</evidence>
<accession>V6JE71</accession>
<feature type="domain" description="ORC1/DEAH AAA+ ATPase" evidence="1">
    <location>
        <begin position="184"/>
        <end position="296"/>
    </location>
</feature>
<organism evidence="2 4">
    <name type="scientific">Streptomyces roseochromogenus subsp. oscitans DS 12.976</name>
    <dbReference type="NCBI Taxonomy" id="1352936"/>
    <lineage>
        <taxon>Bacteria</taxon>
        <taxon>Bacillati</taxon>
        <taxon>Actinomycetota</taxon>
        <taxon>Actinomycetes</taxon>
        <taxon>Kitasatosporales</taxon>
        <taxon>Streptomycetaceae</taxon>
        <taxon>Streptomyces</taxon>
    </lineage>
</organism>
<evidence type="ECO:0000313" key="3">
    <source>
        <dbReference type="EMBL" id="EST36852.1"/>
    </source>
</evidence>
<proteinExistence type="predicted"/>
<dbReference type="SUPFAM" id="SSF52540">
    <property type="entry name" value="P-loop containing nucleoside triphosphate hydrolases"/>
    <property type="match status" value="1"/>
</dbReference>
<keyword evidence="4" id="KW-1185">Reference proteome</keyword>
<dbReference type="Proteomes" id="UP000017984">
    <property type="component" value="Chromosome"/>
</dbReference>
<dbReference type="AlphaFoldDB" id="V6JE71"/>
<dbReference type="InterPro" id="IPR049945">
    <property type="entry name" value="AAA_22"/>
</dbReference>
<dbReference type="HOGENOM" id="CLU_700038_0_0_11"/>
<protein>
    <recommendedName>
        <fullName evidence="1">ORC1/DEAH AAA+ ATPase domain-containing protein</fullName>
    </recommendedName>
</protein>
<dbReference type="PANTHER" id="PTHR35894">
    <property type="entry name" value="GENERAL SECRETION PATHWAY PROTEIN A-RELATED"/>
    <property type="match status" value="1"/>
</dbReference>
<dbReference type="InterPro" id="IPR052026">
    <property type="entry name" value="ExeA_AAA_ATPase_DNA-bind"/>
</dbReference>
<dbReference type="GO" id="GO:0016887">
    <property type="term" value="F:ATP hydrolysis activity"/>
    <property type="evidence" value="ECO:0007669"/>
    <property type="project" value="InterPro"/>
</dbReference>
<dbReference type="PANTHER" id="PTHR35894:SF1">
    <property type="entry name" value="PHOSPHORIBULOKINASE _ URIDINE KINASE FAMILY"/>
    <property type="match status" value="1"/>
</dbReference>
<dbReference type="PATRIC" id="fig|1352936.5.peg.21"/>
<dbReference type="STRING" id="1352936.M878_00110"/>
<gene>
    <name evidence="3" type="ORF">M878_00110</name>
    <name evidence="2" type="ORF">M878_45560</name>
</gene>
<dbReference type="EMBL" id="AWQX01000002">
    <property type="protein sequence ID" value="EST36852.1"/>
    <property type="molecule type" value="Genomic_DNA"/>
</dbReference>
<dbReference type="InterPro" id="IPR027417">
    <property type="entry name" value="P-loop_NTPase"/>
</dbReference>
<sequence>MVVRRLLERQQAGELATRHVRAVAETVGVSERTVWRWLEQAKATGRAEAPVRQGYAVSDEVWALLGEAGGNVSELRRRLVATGGEVPVPSMSTLSRVIRRDRRAGRALLTGREPDVAGSRRPDALSELGLNVVAEKGVGGQVFLREQKHLAQVPVLVPDAQVVHTPAVRSVLRTVAHAAAVGAVVCLYGDAGQGKTVALQYALSQLPHPARVRRVHVGVHPTVPELRRVLADALELGRRLPRGAGEADLMLVNALRQPRVLVLDEAQRLPGPALEFLRGLWDHPDTDTALVLAGAGSERALRRVPALASRVLTWELVPRLGPREVATVMAAFHPLWEDVSEDDVAWVDEHVGHGNFRTWAKLTSHLTAETYGRSRAVVDRRMLERACARLMGPL</sequence>
<evidence type="ECO:0000313" key="2">
    <source>
        <dbReference type="EMBL" id="EST18167.1"/>
    </source>
</evidence>